<keyword evidence="9" id="KW-1133">Transmembrane helix</keyword>
<dbReference type="PROSITE" id="PS51093">
    <property type="entry name" value="PTS_EIIA_TYPE_1"/>
    <property type="match status" value="1"/>
</dbReference>
<dbReference type="EMBL" id="UHFR01000005">
    <property type="protein sequence ID" value="SUN76655.1"/>
    <property type="molecule type" value="Genomic_DNA"/>
</dbReference>
<accession>A0A380KYF5</accession>
<dbReference type="NCBIfam" id="TIGR00830">
    <property type="entry name" value="PTBA"/>
    <property type="match status" value="1"/>
</dbReference>
<feature type="domain" description="PTS EIIA type-1" evidence="11">
    <location>
        <begin position="46"/>
        <end position="150"/>
    </location>
</feature>
<dbReference type="InterPro" id="IPR011055">
    <property type="entry name" value="Dup_hybrid_motif"/>
</dbReference>
<evidence type="ECO:0000313" key="12">
    <source>
        <dbReference type="EMBL" id="SUN76655.1"/>
    </source>
</evidence>
<dbReference type="PROSITE" id="PS00371">
    <property type="entry name" value="PTS_EIIA_TYPE_1_HIS"/>
    <property type="match status" value="1"/>
</dbReference>
<feature type="region of interest" description="Disordered" evidence="10">
    <location>
        <begin position="1"/>
        <end position="20"/>
    </location>
</feature>
<keyword evidence="6" id="KW-0598">Phosphotransferase system</keyword>
<evidence type="ECO:0000256" key="1">
    <source>
        <dbReference type="ARBA" id="ARBA00004496"/>
    </source>
</evidence>
<evidence type="ECO:0000256" key="4">
    <source>
        <dbReference type="ARBA" id="ARBA00022597"/>
    </source>
</evidence>
<feature type="compositionally biased region" description="Basic and acidic residues" evidence="10">
    <location>
        <begin position="7"/>
        <end position="20"/>
    </location>
</feature>
<dbReference type="FunFam" id="2.70.70.10:FF:000001">
    <property type="entry name" value="PTS system glucose-specific IIA component"/>
    <property type="match status" value="1"/>
</dbReference>
<reference evidence="12" key="1">
    <citation type="submission" date="2018-06" db="EMBL/GenBank/DDBJ databases">
        <authorList>
            <consortium name="Pathogen Informatics"/>
            <person name="Doyle S."/>
        </authorList>
    </citation>
    <scope>NUCLEOTIDE SEQUENCE [LARGE SCALE GENOMIC DNA]</scope>
    <source>
        <strain evidence="12">NCTC13765</strain>
    </source>
</reference>
<dbReference type="InterPro" id="IPR050890">
    <property type="entry name" value="PTS_EIIA_component"/>
</dbReference>
<evidence type="ECO:0000256" key="8">
    <source>
        <dbReference type="ARBA" id="ARBA00022777"/>
    </source>
</evidence>
<evidence type="ECO:0000256" key="6">
    <source>
        <dbReference type="ARBA" id="ARBA00022683"/>
    </source>
</evidence>
<dbReference type="GO" id="GO:0005737">
    <property type="term" value="C:cytoplasm"/>
    <property type="evidence" value="ECO:0007669"/>
    <property type="project" value="UniProtKB-SubCell"/>
</dbReference>
<keyword evidence="4" id="KW-0762">Sugar transport</keyword>
<organism evidence="12 13">
    <name type="scientific">Streptococcus massiliensis</name>
    <dbReference type="NCBI Taxonomy" id="313439"/>
    <lineage>
        <taxon>Bacteria</taxon>
        <taxon>Bacillati</taxon>
        <taxon>Bacillota</taxon>
        <taxon>Bacilli</taxon>
        <taxon>Lactobacillales</taxon>
        <taxon>Streptococcaceae</taxon>
        <taxon>Streptococcus</taxon>
    </lineage>
</organism>
<gene>
    <name evidence="12" type="primary">scrA_2</name>
    <name evidence="12" type="ORF">NCTC13765_01152</name>
</gene>
<evidence type="ECO:0000256" key="10">
    <source>
        <dbReference type="SAM" id="MobiDB-lite"/>
    </source>
</evidence>
<evidence type="ECO:0000259" key="11">
    <source>
        <dbReference type="PROSITE" id="PS51093"/>
    </source>
</evidence>
<dbReference type="InterPro" id="IPR001127">
    <property type="entry name" value="PTS_EIIA_1_perm"/>
</dbReference>
<keyword evidence="8" id="KW-0418">Kinase</keyword>
<keyword evidence="3" id="KW-0813">Transport</keyword>
<keyword evidence="5 12" id="KW-0808">Transferase</keyword>
<evidence type="ECO:0000256" key="7">
    <source>
        <dbReference type="ARBA" id="ARBA00022692"/>
    </source>
</evidence>
<evidence type="ECO:0000256" key="5">
    <source>
        <dbReference type="ARBA" id="ARBA00022679"/>
    </source>
</evidence>
<dbReference type="EC" id="2.7.1.-" evidence="12"/>
<evidence type="ECO:0000313" key="13">
    <source>
        <dbReference type="Proteomes" id="UP000254634"/>
    </source>
</evidence>
<sequence>MSWLKKMFGDGEPAEKSTISKEVRRQDELVLAPASGQAFPLVEAKDPVFANGIMGQGIAIEPTDGMVYAPFDAQVTIAFETKHAYGLKAPGGAEVLIHIGIDTVSLNGDGFKQMVKQGDFVKSGELLGSFDREKIVAAGLGTTIMVIVTNTIDYTSITSLVEGSVVHGTPLLKLEI</sequence>
<proteinExistence type="predicted"/>
<dbReference type="GO" id="GO:0009401">
    <property type="term" value="P:phosphoenolpyruvate-dependent sugar phosphotransferase system"/>
    <property type="evidence" value="ECO:0007669"/>
    <property type="project" value="UniProtKB-KW"/>
</dbReference>
<keyword evidence="9" id="KW-0472">Membrane</keyword>
<dbReference type="PANTHER" id="PTHR45008:SF1">
    <property type="entry name" value="PTS SYSTEM GLUCOSE-SPECIFIC EIIA COMPONENT"/>
    <property type="match status" value="1"/>
</dbReference>
<evidence type="ECO:0000256" key="2">
    <source>
        <dbReference type="ARBA" id="ARBA00004651"/>
    </source>
</evidence>
<dbReference type="AlphaFoldDB" id="A0A380KYF5"/>
<dbReference type="Proteomes" id="UP000254634">
    <property type="component" value="Unassembled WGS sequence"/>
</dbReference>
<protein>
    <submittedName>
        <fullName evidence="12">PTS system, sucrose-specific IIABC component</fullName>
        <ecNumber evidence="12">2.7.1.-</ecNumber>
    </submittedName>
</protein>
<dbReference type="STRING" id="1123307.GCA_000380065_00435"/>
<dbReference type="GO" id="GO:0016301">
    <property type="term" value="F:kinase activity"/>
    <property type="evidence" value="ECO:0007669"/>
    <property type="project" value="UniProtKB-KW"/>
</dbReference>
<evidence type="ECO:0000256" key="9">
    <source>
        <dbReference type="ARBA" id="ARBA00022989"/>
    </source>
</evidence>
<dbReference type="Pfam" id="PF00358">
    <property type="entry name" value="PTS_EIIA_1"/>
    <property type="match status" value="1"/>
</dbReference>
<dbReference type="OrthoDB" id="9769191at2"/>
<name>A0A380KYF5_9STRE</name>
<comment type="subcellular location">
    <subcellularLocation>
        <location evidence="2">Cell membrane</location>
        <topology evidence="2">Multi-pass membrane protein</topology>
    </subcellularLocation>
    <subcellularLocation>
        <location evidence="1">Cytoplasm</location>
    </subcellularLocation>
</comment>
<dbReference type="RefSeq" id="WP_018371121.1">
    <property type="nucleotide sequence ID" value="NZ_UHFR01000005.1"/>
</dbReference>
<dbReference type="PANTHER" id="PTHR45008">
    <property type="entry name" value="PTS SYSTEM GLUCOSE-SPECIFIC EIIA COMPONENT"/>
    <property type="match status" value="1"/>
</dbReference>
<keyword evidence="7" id="KW-0812">Transmembrane</keyword>
<dbReference type="GO" id="GO:0005886">
    <property type="term" value="C:plasma membrane"/>
    <property type="evidence" value="ECO:0007669"/>
    <property type="project" value="UniProtKB-SubCell"/>
</dbReference>
<evidence type="ECO:0000256" key="3">
    <source>
        <dbReference type="ARBA" id="ARBA00022448"/>
    </source>
</evidence>
<dbReference type="Gene3D" id="2.70.70.10">
    <property type="entry name" value="Glucose Permease (Domain IIA)"/>
    <property type="match status" value="1"/>
</dbReference>
<keyword evidence="13" id="KW-1185">Reference proteome</keyword>
<dbReference type="SUPFAM" id="SSF51261">
    <property type="entry name" value="Duplicated hybrid motif"/>
    <property type="match status" value="1"/>
</dbReference>